<reference evidence="1" key="1">
    <citation type="submission" date="2014-11" db="EMBL/GenBank/DDBJ databases">
        <authorList>
            <person name="Amaro Gonzalez C."/>
        </authorList>
    </citation>
    <scope>NUCLEOTIDE SEQUENCE</scope>
</reference>
<sequence length="33" mass="3884">MWRCCGIQHKAKYISVNNAHSFKPCTCLHVYMI</sequence>
<name>A0A0E9TT37_ANGAN</name>
<evidence type="ECO:0000313" key="1">
    <source>
        <dbReference type="EMBL" id="JAH55888.1"/>
    </source>
</evidence>
<organism evidence="1">
    <name type="scientific">Anguilla anguilla</name>
    <name type="common">European freshwater eel</name>
    <name type="synonym">Muraena anguilla</name>
    <dbReference type="NCBI Taxonomy" id="7936"/>
    <lineage>
        <taxon>Eukaryota</taxon>
        <taxon>Metazoa</taxon>
        <taxon>Chordata</taxon>
        <taxon>Craniata</taxon>
        <taxon>Vertebrata</taxon>
        <taxon>Euteleostomi</taxon>
        <taxon>Actinopterygii</taxon>
        <taxon>Neopterygii</taxon>
        <taxon>Teleostei</taxon>
        <taxon>Anguilliformes</taxon>
        <taxon>Anguillidae</taxon>
        <taxon>Anguilla</taxon>
    </lineage>
</organism>
<proteinExistence type="predicted"/>
<accession>A0A0E9TT37</accession>
<protein>
    <submittedName>
        <fullName evidence="1">Uncharacterized protein</fullName>
    </submittedName>
</protein>
<reference evidence="1" key="2">
    <citation type="journal article" date="2015" name="Fish Shellfish Immunol.">
        <title>Early steps in the European eel (Anguilla anguilla)-Vibrio vulnificus interaction in the gills: Role of the RtxA13 toxin.</title>
        <authorList>
            <person name="Callol A."/>
            <person name="Pajuelo D."/>
            <person name="Ebbesson L."/>
            <person name="Teles M."/>
            <person name="MacKenzie S."/>
            <person name="Amaro C."/>
        </authorList>
    </citation>
    <scope>NUCLEOTIDE SEQUENCE</scope>
</reference>
<dbReference type="EMBL" id="GBXM01052689">
    <property type="protein sequence ID" value="JAH55888.1"/>
    <property type="molecule type" value="Transcribed_RNA"/>
</dbReference>
<dbReference type="AlphaFoldDB" id="A0A0E9TT37"/>